<gene>
    <name evidence="2" type="ORF">H6D15_10890</name>
</gene>
<protein>
    <recommendedName>
        <fullName evidence="4">Outer membrane protein beta-barrel domain-containing protein</fullName>
    </recommendedName>
</protein>
<evidence type="ECO:0000313" key="2">
    <source>
        <dbReference type="EMBL" id="MBM6858099.1"/>
    </source>
</evidence>
<dbReference type="AlphaFoldDB" id="A0AA40ZUU2"/>
<evidence type="ECO:0000256" key="1">
    <source>
        <dbReference type="SAM" id="SignalP"/>
    </source>
</evidence>
<organism evidence="2 3">
    <name type="scientific">Caecibacteroides pullorum</name>
    <dbReference type="NCBI Taxonomy" id="2725562"/>
    <lineage>
        <taxon>Bacteria</taxon>
        <taxon>Pseudomonadati</taxon>
        <taxon>Bacteroidota</taxon>
        <taxon>Bacteroidia</taxon>
        <taxon>Bacteroidales</taxon>
        <taxon>Bacteroidaceae</taxon>
        <taxon>Caecibacteroides</taxon>
    </lineage>
</organism>
<sequence>MKKTKLFILFICACMALPAQEKGKRSLWKVELAGALNNYDAWEVEPSVAFLPLDYVGASLGLMFIRPYHDNTPAGTSQDKQLRWSYTNDYAPSYLLALRPALQLNTPKWWVGRDKDYALYLSLSPGLTLPLPANRGFNIDYYPNKPGMWTTIRREYIQNQGARTVYYHLRTALSLEIDGGFIFSLGYTCSDFDLYGGSRNITIEGRKLSLPAHKLMHSVSIGLGYRF</sequence>
<evidence type="ECO:0000313" key="3">
    <source>
        <dbReference type="Proteomes" id="UP000698924"/>
    </source>
</evidence>
<keyword evidence="1" id="KW-0732">Signal</keyword>
<dbReference type="RefSeq" id="WP_204972392.1">
    <property type="nucleotide sequence ID" value="NZ_JAAZTS010000017.1"/>
</dbReference>
<proteinExistence type="predicted"/>
<comment type="caution">
    <text evidence="2">The sequence shown here is derived from an EMBL/GenBank/DDBJ whole genome shotgun (WGS) entry which is preliminary data.</text>
</comment>
<name>A0AA40ZUU2_9BACT</name>
<feature type="chain" id="PRO_5041416167" description="Outer membrane protein beta-barrel domain-containing protein" evidence="1">
    <location>
        <begin position="22"/>
        <end position="227"/>
    </location>
</feature>
<feature type="signal peptide" evidence="1">
    <location>
        <begin position="1"/>
        <end position="21"/>
    </location>
</feature>
<keyword evidence="3" id="KW-1185">Reference proteome</keyword>
<accession>A0AA40ZUU2</accession>
<dbReference type="Proteomes" id="UP000698924">
    <property type="component" value="Unassembled WGS sequence"/>
</dbReference>
<reference evidence="2 3" key="1">
    <citation type="journal article" date="2021" name="Sci. Rep.">
        <title>The distribution of antibiotic resistance genes in chicken gut microbiota commensals.</title>
        <authorList>
            <person name="Juricova H."/>
            <person name="Matiasovicova J."/>
            <person name="Kubasova T."/>
            <person name="Cejkova D."/>
            <person name="Rychlik I."/>
        </authorList>
    </citation>
    <scope>NUCLEOTIDE SEQUENCE [LARGE SCALE GENOMIC DNA]</scope>
    <source>
        <strain evidence="2 3">An421</strain>
    </source>
</reference>
<dbReference type="EMBL" id="JACJMO010000017">
    <property type="protein sequence ID" value="MBM6858099.1"/>
    <property type="molecule type" value="Genomic_DNA"/>
</dbReference>
<evidence type="ECO:0008006" key="4">
    <source>
        <dbReference type="Google" id="ProtNLM"/>
    </source>
</evidence>